<reference evidence="2" key="1">
    <citation type="submission" date="2025-08" db="UniProtKB">
        <authorList>
            <consortium name="RefSeq"/>
        </authorList>
    </citation>
    <scope>IDENTIFICATION</scope>
    <source>
        <tissue evidence="2">Leaf</tissue>
    </source>
</reference>
<proteinExistence type="predicted"/>
<evidence type="ECO:0000313" key="1">
    <source>
        <dbReference type="Proteomes" id="UP000504621"/>
    </source>
</evidence>
<dbReference type="AlphaFoldDB" id="A0A6J1BCH6"/>
<gene>
    <name evidence="2" type="primary">LOC110425492</name>
</gene>
<dbReference type="Proteomes" id="UP000504621">
    <property type="component" value="Unplaced"/>
</dbReference>
<dbReference type="PANTHER" id="PTHR33103">
    <property type="entry name" value="OS01G0153900 PROTEIN"/>
    <property type="match status" value="1"/>
</dbReference>
<evidence type="ECO:0000313" key="2">
    <source>
        <dbReference type="RefSeq" id="XP_021296094.1"/>
    </source>
</evidence>
<dbReference type="PANTHER" id="PTHR33103:SF19">
    <property type="entry name" value="OS09G0544700 PROTEIN"/>
    <property type="match status" value="1"/>
</dbReference>
<dbReference type="Pfam" id="PF05056">
    <property type="entry name" value="DUF674"/>
    <property type="match status" value="1"/>
</dbReference>
<sequence>MQRKQQKSRKGAKTLKIANTPDIISIVQLPVYLSPKATDLSLTLQSLSMAAATEVSLKLLVDVRGQRVLFEEAGKDFVDFLFNIMSMPVGTVVRLLNKEGMVGSLGKLYESIEKLSDVYMQRLQDKDALLKPKVFTSATTNLPRLLPNIESLKDSKQKCFYKCNCGCSRYIAEEPTATCPNCGRTMNIQVQIVATEKISSVTSLSSSSTSSSEGEGGFVKGVVTYMAMDDLKVKPMPTISSIALLNRFNVKDVGVLEEKTVKMGMDEAVKLLKASLQSKTVLTDVFFGNRENGLHLYE</sequence>
<dbReference type="GeneID" id="110425492"/>
<organism evidence="1 2">
    <name type="scientific">Herrania umbratica</name>
    <dbReference type="NCBI Taxonomy" id="108875"/>
    <lineage>
        <taxon>Eukaryota</taxon>
        <taxon>Viridiplantae</taxon>
        <taxon>Streptophyta</taxon>
        <taxon>Embryophyta</taxon>
        <taxon>Tracheophyta</taxon>
        <taxon>Spermatophyta</taxon>
        <taxon>Magnoliopsida</taxon>
        <taxon>eudicotyledons</taxon>
        <taxon>Gunneridae</taxon>
        <taxon>Pentapetalae</taxon>
        <taxon>rosids</taxon>
        <taxon>malvids</taxon>
        <taxon>Malvales</taxon>
        <taxon>Malvaceae</taxon>
        <taxon>Byttnerioideae</taxon>
        <taxon>Herrania</taxon>
    </lineage>
</organism>
<name>A0A6J1BCH6_9ROSI</name>
<dbReference type="InterPro" id="IPR007750">
    <property type="entry name" value="DUF674"/>
</dbReference>
<keyword evidence="1" id="KW-1185">Reference proteome</keyword>
<accession>A0A6J1BCH6</accession>
<dbReference type="RefSeq" id="XP_021296094.1">
    <property type="nucleotide sequence ID" value="XM_021440419.1"/>
</dbReference>
<protein>
    <submittedName>
        <fullName evidence="2">Uncharacterized protein LOC110425492</fullName>
    </submittedName>
</protein>
<dbReference type="OrthoDB" id="2014278at2759"/>